<evidence type="ECO:0000313" key="2">
    <source>
        <dbReference type="Proteomes" id="UP000594262"/>
    </source>
</evidence>
<organism evidence="1 2">
    <name type="scientific">Clytia hemisphaerica</name>
    <dbReference type="NCBI Taxonomy" id="252671"/>
    <lineage>
        <taxon>Eukaryota</taxon>
        <taxon>Metazoa</taxon>
        <taxon>Cnidaria</taxon>
        <taxon>Hydrozoa</taxon>
        <taxon>Hydroidolina</taxon>
        <taxon>Leptothecata</taxon>
        <taxon>Obeliida</taxon>
        <taxon>Clytiidae</taxon>
        <taxon>Clytia</taxon>
    </lineage>
</organism>
<dbReference type="InterPro" id="IPR008477">
    <property type="entry name" value="TNFAIP8-like"/>
</dbReference>
<protein>
    <recommendedName>
        <fullName evidence="3">Tumor necrosis factor alpha-induced protein 8-like protein</fullName>
    </recommendedName>
</protein>
<dbReference type="GO" id="GO:0042981">
    <property type="term" value="P:regulation of apoptotic process"/>
    <property type="evidence" value="ECO:0007669"/>
    <property type="project" value="InterPro"/>
</dbReference>
<dbReference type="GO" id="GO:0005737">
    <property type="term" value="C:cytoplasm"/>
    <property type="evidence" value="ECO:0007669"/>
    <property type="project" value="TreeGrafter"/>
</dbReference>
<evidence type="ECO:0008006" key="3">
    <source>
        <dbReference type="Google" id="ProtNLM"/>
    </source>
</evidence>
<dbReference type="AlphaFoldDB" id="A0A7M5XGA9"/>
<name>A0A7M5XGA9_9CNID</name>
<proteinExistence type="predicted"/>
<dbReference type="Pfam" id="PF05527">
    <property type="entry name" value="TNFAIP8"/>
    <property type="match status" value="1"/>
</dbReference>
<dbReference type="GeneID" id="136809263"/>
<dbReference type="RefSeq" id="XP_066921883.1">
    <property type="nucleotide sequence ID" value="XM_067065782.1"/>
</dbReference>
<dbReference type="FunFam" id="1.20.1440.160:FF:000001">
    <property type="entry name" value="Tumor necrosis factor alpha-induced protein 8-like 1"/>
    <property type="match status" value="1"/>
</dbReference>
<dbReference type="PANTHER" id="PTHR12757:SF1">
    <property type="entry name" value="PROTEIN SALIVARY GLANDS MARRED"/>
    <property type="match status" value="1"/>
</dbReference>
<dbReference type="EnsemblMetazoa" id="CLYHEMT023061.1">
    <property type="protein sequence ID" value="CLYHEMP023061.1"/>
    <property type="gene ID" value="CLYHEMG023061"/>
</dbReference>
<dbReference type="Gene3D" id="1.20.1440.160">
    <property type="entry name" value="Tumor necrosis factor alpha-induced protein 8-like"/>
    <property type="match status" value="1"/>
</dbReference>
<evidence type="ECO:0000313" key="1">
    <source>
        <dbReference type="EnsemblMetazoa" id="CLYHEMP023061.1"/>
    </source>
</evidence>
<dbReference type="PANTHER" id="PTHR12757">
    <property type="entry name" value="TUMOR NECROSIS FACTOR INDUCED PROTEIN"/>
    <property type="match status" value="1"/>
</dbReference>
<keyword evidence="2" id="KW-1185">Reference proteome</keyword>
<dbReference type="RefSeq" id="XP_066921882.1">
    <property type="nucleotide sequence ID" value="XM_067065781.1"/>
</dbReference>
<accession>A0A7M5XGA9</accession>
<sequence length="189" mass="21359">MSEDAELQSKTLAMRIQGKIASKMSTKGLAKQVVDGPTSDLIDDCYKIAKIYLGNKKDAEKVMKNMIKIVVKVAILSRNSVFSDDELILVRDFQKKFKTIAKTIISFYEVDFTFDAEYMIKIMGESKELLKKSVKNHLTEKSLNRIDSVYTVYSNEALLSDAFTPDSKYRSHLGNIVKGLNTLIEQGEL</sequence>
<dbReference type="InterPro" id="IPR038355">
    <property type="entry name" value="TNFAIP8_sf"/>
</dbReference>
<reference evidence="1" key="1">
    <citation type="submission" date="2021-01" db="UniProtKB">
        <authorList>
            <consortium name="EnsemblMetazoa"/>
        </authorList>
    </citation>
    <scope>IDENTIFICATION</scope>
</reference>
<dbReference type="Proteomes" id="UP000594262">
    <property type="component" value="Unplaced"/>
</dbReference>
<dbReference type="OrthoDB" id="10055976at2759"/>